<dbReference type="PATRIC" id="fig|391037.6.peg.1864"/>
<sequence length="2038" mass="219219">MICGLAAVMVATISEVPRQPVEAAPPPPVDEVLERPDQMAALITARMTGKQVRITGMTTESAEYVAHPNGQIESKVYAGQVRMRQDDKWVEIDLTLQPAADGSVRAKAHPLDLWISGARKENGDLAAVGTGDRRLVLGWPGKLPTPVLSENRATYPEVAAGIDLVVEATRTGFSQYLTLKSRAAVEHLPALDLPLSGKALSSFTQGTAGELTLKDAADKPVAVVPAPEMWDARREEGTERPLRRALVKARSERRQPERGARANGLVMRLAPDLGWLKHPATKYPVTIDPQINALYTSFDTYVKEGDSVDRSGANDIQLGLLATTPAVKARGFVHWPVSALAGKQITAATVYFWNWWSHSCTASSWEIWTTGAASSATRWGTQPTWIQKEATSTETKGYSTACDDGWVSIDGASFFQRAANAGQATAYMGVRGTDESSTNSFKQFRSRNASSSSQVPYATVIYNSYPTVAMRSTVPATSCVTGSSRPTVNTATPQLRSVITDAEASSTTAEFEWWTLNGSTKLGSMVTSTAASGSTFSAAVPPGALHHDNSYKWRVRGNDGIVNGSWSSFCEFTVDTSIGSPPVVTSTTYPENAWGGDAGVGGEFTFEANGVTDAAAYEYSLDVQPPNKVVNTSEPGGSATVTITPSTPGWHTVWVRTRDSAGNVTELRNYPFKVGSAALTSPKIGDITGAKTVLSSIGTQSFTEVTYQWRRASSDSWVAIPSSDVTYAVGGDPVAWPVPATGGTVPNLNWDVAATLAAVDSEGIPRDGPLQVRAYFNPNSHGAPSDRVKIRFDRDRASADVADVGPGSVNLITGNYQLSTSDVSVVGLSVARTLNSRQPSGNADPLFGPGWTSGIVVSDAQATYTRLTAYGSLVQVKLPDNSTIGFTEANAAGVNYEPQVGAESYTLTFAASTNTFTLSDGDGNVVTFTRTATDPPNTYTPTAATVPGSGAATTYSWEKVTLGAREVMRPTRLLAPVPDGITCTTLVRGCRALTFTYATATTATGTADGTWGDYADRVKEISYTAWDPDLQTPAMRTIALARYTYDSTGRLRAHSDPRLDYEDNGSTKQLRTVYYYNGDGIITSLTPPAQEPWQFSYTTVPNDPGKGRLHKVTRSALSAGTAVETVVYQVPTSETGAPYDLSAAEAERWGQSEPPTDATAVFPPTQVPNGNPAIGDLPSSYERATVTYLDANARQVNLADPGGHVSATWYDHWGNIVRTLTAGNRARALGASSTDDATAEATKAHRHSTLHLHSADGQRLVSMLEPEHEVMLPTGGTARGRRTTSYTYDEDAPAAEEPYNLVTRQKVAVRLQDGSGAESEIDVRTTTISYDWGLRQPTTVTVDPDGLAHTTRTAFDPDTGLVTSTTDPAGGTSETTPATQKTIYYRAGSGSGYSECDLKPEWADLPCRTQPGGQPAAGPELPVTVTTYDMLDQPRVVTEKTSAGTLRTTTTKYDKAGRAYEKSVTAGPGLGTPVPVQREVYALDTGAHSRTQSVVNGSVVTEVVRLFDTLGRITSYTDADNNASVFSYDVVGRVVSSHDGKAQRTYSYDEDTERRGLLTSVDDTQAGRFSSTYDADGNTTSEVWPNGVTVNIEFNEIGDRVGLVYDKPNCSSEDCVLYTESAVRSVHGQRLVGISSFSQQRFEYDQAGRLAVVEDMVGGQCATRRYELSASSNWNSLAEYGSSPDGSCHRGAALTTRTWAHDTADRVTNTGYDYDLLGRTISLPGVDTANPAGGDVTFTYHATDLVDTITQNGRTTDYTLDVTGERIRSWTEYVNGTAEQRIHHYSGDQDSPSWTQETATRFTRPVSSVTGLAAIFDSGDTLDWQISNLHGDLVAGIKHGDDGASWTSESTEYGLPRNTASVKRYHWLGSAQRAADAPAGIMLMGVRLYNPTTGRFLQVDPVYGGSCNRYEYTCADPINQTDLSGKALPGVVAVLVALARGAYYACRISKSWCKRALKYLVTRAGRYLWRAYWWAVGKAKVYSSNERVKRGLDCGRALYTAVSNVRYGGYRSKAIAFTAGFVFGAVTRWRCFPRGKYS</sequence>
<dbReference type="PROSITE" id="PS50194">
    <property type="entry name" value="FILAMIN_REPEAT"/>
    <property type="match status" value="1"/>
</dbReference>
<feature type="region of interest" description="Disordered" evidence="1">
    <location>
        <begin position="1351"/>
        <end position="1376"/>
    </location>
</feature>
<dbReference type="PANTHER" id="PTHR32305:SF15">
    <property type="entry name" value="PROTEIN RHSA-RELATED"/>
    <property type="match status" value="1"/>
</dbReference>
<evidence type="ECO:0000256" key="1">
    <source>
        <dbReference type="SAM" id="MobiDB-lite"/>
    </source>
</evidence>
<dbReference type="PANTHER" id="PTHR32305">
    <property type="match status" value="1"/>
</dbReference>
<dbReference type="NCBIfam" id="TIGR01643">
    <property type="entry name" value="YD_repeat_2x"/>
    <property type="match status" value="1"/>
</dbReference>
<dbReference type="HOGENOM" id="CLU_000577_0_0_11"/>
<dbReference type="Pfam" id="PF05593">
    <property type="entry name" value="RHS_repeat"/>
    <property type="match status" value="1"/>
</dbReference>
<dbReference type="STRING" id="391037.Sare_1834"/>
<dbReference type="KEGG" id="saq:Sare_1834"/>
<dbReference type="InterPro" id="IPR017868">
    <property type="entry name" value="Filamin/ABP280_repeat-like"/>
</dbReference>
<protein>
    <submittedName>
        <fullName evidence="2">YD repeat protein</fullName>
    </submittedName>
</protein>
<accession>A8LY03</accession>
<organism evidence="2">
    <name type="scientific">Salinispora arenicola (strain CNS-205)</name>
    <dbReference type="NCBI Taxonomy" id="391037"/>
    <lineage>
        <taxon>Bacteria</taxon>
        <taxon>Bacillati</taxon>
        <taxon>Actinomycetota</taxon>
        <taxon>Actinomycetes</taxon>
        <taxon>Micromonosporales</taxon>
        <taxon>Micromonosporaceae</taxon>
        <taxon>Salinispora</taxon>
    </lineage>
</organism>
<dbReference type="InterPro" id="IPR006530">
    <property type="entry name" value="YD"/>
</dbReference>
<dbReference type="Gene3D" id="2.180.10.10">
    <property type="entry name" value="RHS repeat-associated core"/>
    <property type="match status" value="2"/>
</dbReference>
<dbReference type="InterPro" id="IPR031325">
    <property type="entry name" value="RHS_repeat"/>
</dbReference>
<dbReference type="InterPro" id="IPR050708">
    <property type="entry name" value="T6SS_VgrG/RHS"/>
</dbReference>
<proteinExistence type="predicted"/>
<dbReference type="eggNOG" id="COG3209">
    <property type="taxonomic scope" value="Bacteria"/>
</dbReference>
<feature type="compositionally biased region" description="Polar residues" evidence="1">
    <location>
        <begin position="1361"/>
        <end position="1376"/>
    </location>
</feature>
<dbReference type="NCBIfam" id="TIGR03696">
    <property type="entry name" value="Rhs_assc_core"/>
    <property type="match status" value="1"/>
</dbReference>
<name>A8LY03_SALAI</name>
<dbReference type="OrthoDB" id="5994822at2"/>
<reference evidence="2" key="1">
    <citation type="submission" date="2007-10" db="EMBL/GenBank/DDBJ databases">
        <title>Complete sequence of Salinispora arenicola CNS-205.</title>
        <authorList>
            <consortium name="US DOE Joint Genome Institute"/>
            <person name="Copeland A."/>
            <person name="Lucas S."/>
            <person name="Lapidus A."/>
            <person name="Barry K."/>
            <person name="Glavina del Rio T."/>
            <person name="Dalin E."/>
            <person name="Tice H."/>
            <person name="Pitluck S."/>
            <person name="Foster B."/>
            <person name="Schmutz J."/>
            <person name="Larimer F."/>
            <person name="Land M."/>
            <person name="Hauser L."/>
            <person name="Kyrpides N."/>
            <person name="Ivanova N."/>
            <person name="Jensen P.R."/>
            <person name="Moore B.S."/>
            <person name="Penn K."/>
            <person name="Jenkins C."/>
            <person name="Udwary D."/>
            <person name="Xiang L."/>
            <person name="Gontang E."/>
            <person name="Richardson P."/>
        </authorList>
    </citation>
    <scope>NUCLEOTIDE SEQUENCE [LARGE SCALE GENOMIC DNA]</scope>
    <source>
        <strain evidence="2">CNS-205</strain>
    </source>
</reference>
<dbReference type="EMBL" id="CP000850">
    <property type="protein sequence ID" value="ABV97720.1"/>
    <property type="molecule type" value="Genomic_DNA"/>
</dbReference>
<dbReference type="InterPro" id="IPR022385">
    <property type="entry name" value="Rhs_assc_core"/>
</dbReference>
<evidence type="ECO:0000313" key="2">
    <source>
        <dbReference type="EMBL" id="ABV97720.1"/>
    </source>
</evidence>
<gene>
    <name evidence="2" type="ordered locus">Sare_1834</name>
</gene>